<dbReference type="PROSITE" id="PS51879">
    <property type="entry name" value="RST"/>
    <property type="match status" value="1"/>
</dbReference>
<accession>A0AAE1YBC1</accession>
<feature type="domain" description="RST" evidence="6">
    <location>
        <begin position="271"/>
        <end position="342"/>
    </location>
</feature>
<name>A0AAE1YBC1_9LAMI</name>
<dbReference type="GO" id="GO:0003950">
    <property type="term" value="F:NAD+ poly-ADP-ribosyltransferase activity"/>
    <property type="evidence" value="ECO:0007669"/>
    <property type="project" value="InterPro"/>
</dbReference>
<keyword evidence="3" id="KW-0346">Stress response</keyword>
<dbReference type="PROSITE" id="PS51059">
    <property type="entry name" value="PARP_CATALYTIC"/>
    <property type="match status" value="1"/>
</dbReference>
<dbReference type="InterPro" id="IPR044964">
    <property type="entry name" value="RCD1/SRO1-5"/>
</dbReference>
<comment type="subcellular location">
    <subcellularLocation>
        <location evidence="1">Nucleus</location>
    </subcellularLocation>
</comment>
<dbReference type="EMBL" id="JACGWO010000005">
    <property type="protein sequence ID" value="KAK4427136.1"/>
    <property type="molecule type" value="Genomic_DNA"/>
</dbReference>
<dbReference type="Proteomes" id="UP001293254">
    <property type="component" value="Unassembled WGS sequence"/>
</dbReference>
<evidence type="ECO:0000256" key="3">
    <source>
        <dbReference type="ARBA" id="ARBA00023016"/>
    </source>
</evidence>
<keyword evidence="8" id="KW-1185">Reference proteome</keyword>
<dbReference type="Pfam" id="PF12174">
    <property type="entry name" value="RST"/>
    <property type="match status" value="1"/>
</dbReference>
<dbReference type="InterPro" id="IPR022003">
    <property type="entry name" value="RST"/>
</dbReference>
<dbReference type="Gene3D" id="3.90.228.10">
    <property type="match status" value="1"/>
</dbReference>
<dbReference type="GO" id="GO:0005634">
    <property type="term" value="C:nucleus"/>
    <property type="evidence" value="ECO:0007669"/>
    <property type="project" value="UniProtKB-SubCell"/>
</dbReference>
<dbReference type="AlphaFoldDB" id="A0AAE1YBC1"/>
<reference evidence="7" key="1">
    <citation type="submission" date="2020-06" db="EMBL/GenBank/DDBJ databases">
        <authorList>
            <person name="Li T."/>
            <person name="Hu X."/>
            <person name="Zhang T."/>
            <person name="Song X."/>
            <person name="Zhang H."/>
            <person name="Dai N."/>
            <person name="Sheng W."/>
            <person name="Hou X."/>
            <person name="Wei L."/>
        </authorList>
    </citation>
    <scope>NUCLEOTIDE SEQUENCE</scope>
    <source>
        <strain evidence="7">3651</strain>
        <tissue evidence="7">Leaf</tissue>
    </source>
</reference>
<protein>
    <submittedName>
        <fullName evidence="7">Inactive poly [ADP-ribose] polymerase SRO5</fullName>
    </submittedName>
</protein>
<evidence type="ECO:0000259" key="5">
    <source>
        <dbReference type="PROSITE" id="PS51059"/>
    </source>
</evidence>
<sequence>MASIDGHSAQKKSTKLTLFEDLLHSSDTRNSHYGLSADDEIQGDSCPSDCESGISGAENEQQFGLSGNGLIRVDDGEMVYEIIKKKLVSSLNCYGFDAQVEAIHRNDHSGIMSRAKLQSFCIYSRAMEIKCGGNANVKYAWFGASKDEISTVLHHGFGLPMTTRTHGHAVHLSPVDHPVQSMELASPDEDGLRHMLLCRVILGKTEVVCPGSGQYHPSCEEFDSGVDNLVSPQTYIVWSSSMNTHILPEFVVSFRASSSCRGSQKGRQPTRQPNSEWMPFATLITTLSKFLPPDAIELISKNYRDYKKQRMTRHEMIQVVRQVAGDKLLMTIIKSYRGKINASRSSGSGRRD</sequence>
<evidence type="ECO:0000256" key="2">
    <source>
        <dbReference type="ARBA" id="ARBA00022473"/>
    </source>
</evidence>
<keyword evidence="4" id="KW-0539">Nucleus</keyword>
<evidence type="ECO:0000259" key="6">
    <source>
        <dbReference type="PROSITE" id="PS51879"/>
    </source>
</evidence>
<gene>
    <name evidence="7" type="ORF">Salat_1482500</name>
</gene>
<dbReference type="SUPFAM" id="SSF56399">
    <property type="entry name" value="ADP-ribosylation"/>
    <property type="match status" value="1"/>
</dbReference>
<evidence type="ECO:0000313" key="8">
    <source>
        <dbReference type="Proteomes" id="UP001293254"/>
    </source>
</evidence>
<dbReference type="PANTHER" id="PTHR32263:SF12">
    <property type="entry name" value="INACTIVE POLY [ADP-RIBOSE] POLYMERASE SRO4-RELATED"/>
    <property type="match status" value="1"/>
</dbReference>
<comment type="caution">
    <text evidence="7">The sequence shown here is derived from an EMBL/GenBank/DDBJ whole genome shotgun (WGS) entry which is preliminary data.</text>
</comment>
<evidence type="ECO:0000256" key="1">
    <source>
        <dbReference type="ARBA" id="ARBA00004123"/>
    </source>
</evidence>
<dbReference type="InterPro" id="IPR012317">
    <property type="entry name" value="Poly(ADP-ribose)pol_cat_dom"/>
</dbReference>
<dbReference type="PANTHER" id="PTHR32263">
    <property type="entry name" value="INACTIVE POLY [ADP-RIBOSE] POLYMERASE SRO4-RELATED"/>
    <property type="match status" value="1"/>
</dbReference>
<evidence type="ECO:0000256" key="4">
    <source>
        <dbReference type="ARBA" id="ARBA00023242"/>
    </source>
</evidence>
<evidence type="ECO:0000313" key="7">
    <source>
        <dbReference type="EMBL" id="KAK4427136.1"/>
    </source>
</evidence>
<reference evidence="7" key="2">
    <citation type="journal article" date="2024" name="Plant">
        <title>Genomic evolution and insights into agronomic trait innovations of Sesamum species.</title>
        <authorList>
            <person name="Miao H."/>
            <person name="Wang L."/>
            <person name="Qu L."/>
            <person name="Liu H."/>
            <person name="Sun Y."/>
            <person name="Le M."/>
            <person name="Wang Q."/>
            <person name="Wei S."/>
            <person name="Zheng Y."/>
            <person name="Lin W."/>
            <person name="Duan Y."/>
            <person name="Cao H."/>
            <person name="Xiong S."/>
            <person name="Wang X."/>
            <person name="Wei L."/>
            <person name="Li C."/>
            <person name="Ma Q."/>
            <person name="Ju M."/>
            <person name="Zhao R."/>
            <person name="Li G."/>
            <person name="Mu C."/>
            <person name="Tian Q."/>
            <person name="Mei H."/>
            <person name="Zhang T."/>
            <person name="Gao T."/>
            <person name="Zhang H."/>
        </authorList>
    </citation>
    <scope>NUCLEOTIDE SEQUENCE</scope>
    <source>
        <strain evidence="7">3651</strain>
    </source>
</reference>
<proteinExistence type="predicted"/>
<keyword evidence="2" id="KW-0217">Developmental protein</keyword>
<organism evidence="7 8">
    <name type="scientific">Sesamum alatum</name>
    <dbReference type="NCBI Taxonomy" id="300844"/>
    <lineage>
        <taxon>Eukaryota</taxon>
        <taxon>Viridiplantae</taxon>
        <taxon>Streptophyta</taxon>
        <taxon>Embryophyta</taxon>
        <taxon>Tracheophyta</taxon>
        <taxon>Spermatophyta</taxon>
        <taxon>Magnoliopsida</taxon>
        <taxon>eudicotyledons</taxon>
        <taxon>Gunneridae</taxon>
        <taxon>Pentapetalae</taxon>
        <taxon>asterids</taxon>
        <taxon>lamiids</taxon>
        <taxon>Lamiales</taxon>
        <taxon>Pedaliaceae</taxon>
        <taxon>Sesamum</taxon>
    </lineage>
</organism>
<feature type="domain" description="PARP catalytic" evidence="5">
    <location>
        <begin position="57"/>
        <end position="277"/>
    </location>
</feature>